<feature type="region of interest" description="Disordered" evidence="1">
    <location>
        <begin position="115"/>
        <end position="149"/>
    </location>
</feature>
<gene>
    <name evidence="2" type="ORF">HPB52_019661</name>
</gene>
<evidence type="ECO:0000256" key="1">
    <source>
        <dbReference type="SAM" id="MobiDB-lite"/>
    </source>
</evidence>
<proteinExistence type="predicted"/>
<protein>
    <submittedName>
        <fullName evidence="2">Uncharacterized protein</fullName>
    </submittedName>
</protein>
<feature type="compositionally biased region" description="Basic and acidic residues" evidence="1">
    <location>
        <begin position="129"/>
        <end position="149"/>
    </location>
</feature>
<feature type="compositionally biased region" description="Basic residues" evidence="1">
    <location>
        <begin position="35"/>
        <end position="48"/>
    </location>
</feature>
<keyword evidence="3" id="KW-1185">Reference proteome</keyword>
<feature type="compositionally biased region" description="Low complexity" evidence="1">
    <location>
        <begin position="51"/>
        <end position="68"/>
    </location>
</feature>
<sequence length="232" mass="25591">MADDEKERDVLTCDPGTAETSTSDSDDENEPGLPRWRRRRRRQRRLRKLQASTPSPATEPSTTETSTPKSFDPSNSNPRSASLSPVKRVAAAVVGAVCTALRKAIMSQCCIKPADEASSNEPSPVHHKPTPEELLQKTPEKPCLRRRTPDAISPILKVRFTGVPEVSTDEIDSSSTCEGEPDEQRLPQWPPRSSSQETREMPQSRKEHHVVVHVHPPPPTLPVEIAGSSSED</sequence>
<name>A0A9D4PFE9_RHISA</name>
<comment type="caution">
    <text evidence="2">The sequence shown here is derived from an EMBL/GenBank/DDBJ whole genome shotgun (WGS) entry which is preliminary data.</text>
</comment>
<dbReference type="Proteomes" id="UP000821837">
    <property type="component" value="Chromosome 8"/>
</dbReference>
<feature type="region of interest" description="Disordered" evidence="1">
    <location>
        <begin position="1"/>
        <end position="86"/>
    </location>
</feature>
<reference evidence="2" key="2">
    <citation type="submission" date="2021-09" db="EMBL/GenBank/DDBJ databases">
        <authorList>
            <person name="Jia N."/>
            <person name="Wang J."/>
            <person name="Shi W."/>
            <person name="Du L."/>
            <person name="Sun Y."/>
            <person name="Zhan W."/>
            <person name="Jiang J."/>
            <person name="Wang Q."/>
            <person name="Zhang B."/>
            <person name="Ji P."/>
            <person name="Sakyi L.B."/>
            <person name="Cui X."/>
            <person name="Yuan T."/>
            <person name="Jiang B."/>
            <person name="Yang W."/>
            <person name="Lam T.T.-Y."/>
            <person name="Chang Q."/>
            <person name="Ding S."/>
            <person name="Wang X."/>
            <person name="Zhu J."/>
            <person name="Ruan X."/>
            <person name="Zhao L."/>
            <person name="Wei J."/>
            <person name="Que T."/>
            <person name="Du C."/>
            <person name="Cheng J."/>
            <person name="Dai P."/>
            <person name="Han X."/>
            <person name="Huang E."/>
            <person name="Gao Y."/>
            <person name="Liu J."/>
            <person name="Shao H."/>
            <person name="Ye R."/>
            <person name="Li L."/>
            <person name="Wei W."/>
            <person name="Wang X."/>
            <person name="Wang C."/>
            <person name="Huo Q."/>
            <person name="Li W."/>
            <person name="Guo W."/>
            <person name="Chen H."/>
            <person name="Chen S."/>
            <person name="Zhou L."/>
            <person name="Zhou L."/>
            <person name="Ni X."/>
            <person name="Tian J."/>
            <person name="Zhou Y."/>
            <person name="Sheng Y."/>
            <person name="Liu T."/>
            <person name="Pan Y."/>
            <person name="Xia L."/>
            <person name="Li J."/>
            <person name="Zhao F."/>
            <person name="Cao W."/>
        </authorList>
    </citation>
    <scope>NUCLEOTIDE SEQUENCE</scope>
    <source>
        <strain evidence="2">Rsan-2018</strain>
        <tissue evidence="2">Larvae</tissue>
    </source>
</reference>
<organism evidence="2 3">
    <name type="scientific">Rhipicephalus sanguineus</name>
    <name type="common">Brown dog tick</name>
    <name type="synonym">Ixodes sanguineus</name>
    <dbReference type="NCBI Taxonomy" id="34632"/>
    <lineage>
        <taxon>Eukaryota</taxon>
        <taxon>Metazoa</taxon>
        <taxon>Ecdysozoa</taxon>
        <taxon>Arthropoda</taxon>
        <taxon>Chelicerata</taxon>
        <taxon>Arachnida</taxon>
        <taxon>Acari</taxon>
        <taxon>Parasitiformes</taxon>
        <taxon>Ixodida</taxon>
        <taxon>Ixodoidea</taxon>
        <taxon>Ixodidae</taxon>
        <taxon>Rhipicephalinae</taxon>
        <taxon>Rhipicephalus</taxon>
        <taxon>Rhipicephalus</taxon>
    </lineage>
</organism>
<dbReference type="EMBL" id="JABSTV010001254">
    <property type="protein sequence ID" value="KAH7939960.1"/>
    <property type="molecule type" value="Genomic_DNA"/>
</dbReference>
<feature type="region of interest" description="Disordered" evidence="1">
    <location>
        <begin position="164"/>
        <end position="232"/>
    </location>
</feature>
<evidence type="ECO:0000313" key="2">
    <source>
        <dbReference type="EMBL" id="KAH7939960.1"/>
    </source>
</evidence>
<feature type="compositionally biased region" description="Polar residues" evidence="1">
    <location>
        <begin position="72"/>
        <end position="83"/>
    </location>
</feature>
<evidence type="ECO:0000313" key="3">
    <source>
        <dbReference type="Proteomes" id="UP000821837"/>
    </source>
</evidence>
<accession>A0A9D4PFE9</accession>
<feature type="compositionally biased region" description="Basic and acidic residues" evidence="1">
    <location>
        <begin position="1"/>
        <end position="11"/>
    </location>
</feature>
<dbReference type="AlphaFoldDB" id="A0A9D4PFE9"/>
<reference evidence="2" key="1">
    <citation type="journal article" date="2020" name="Cell">
        <title>Large-Scale Comparative Analyses of Tick Genomes Elucidate Their Genetic Diversity and Vector Capacities.</title>
        <authorList>
            <consortium name="Tick Genome and Microbiome Consortium (TIGMIC)"/>
            <person name="Jia N."/>
            <person name="Wang J."/>
            <person name="Shi W."/>
            <person name="Du L."/>
            <person name="Sun Y."/>
            <person name="Zhan W."/>
            <person name="Jiang J.F."/>
            <person name="Wang Q."/>
            <person name="Zhang B."/>
            <person name="Ji P."/>
            <person name="Bell-Sakyi L."/>
            <person name="Cui X.M."/>
            <person name="Yuan T.T."/>
            <person name="Jiang B.G."/>
            <person name="Yang W.F."/>
            <person name="Lam T.T."/>
            <person name="Chang Q.C."/>
            <person name="Ding S.J."/>
            <person name="Wang X.J."/>
            <person name="Zhu J.G."/>
            <person name="Ruan X.D."/>
            <person name="Zhao L."/>
            <person name="Wei J.T."/>
            <person name="Ye R.Z."/>
            <person name="Que T.C."/>
            <person name="Du C.H."/>
            <person name="Zhou Y.H."/>
            <person name="Cheng J.X."/>
            <person name="Dai P.F."/>
            <person name="Guo W.B."/>
            <person name="Han X.H."/>
            <person name="Huang E.J."/>
            <person name="Li L.F."/>
            <person name="Wei W."/>
            <person name="Gao Y.C."/>
            <person name="Liu J.Z."/>
            <person name="Shao H.Z."/>
            <person name="Wang X."/>
            <person name="Wang C.C."/>
            <person name="Yang T.C."/>
            <person name="Huo Q.B."/>
            <person name="Li W."/>
            <person name="Chen H.Y."/>
            <person name="Chen S.E."/>
            <person name="Zhou L.G."/>
            <person name="Ni X.B."/>
            <person name="Tian J.H."/>
            <person name="Sheng Y."/>
            <person name="Liu T."/>
            <person name="Pan Y.S."/>
            <person name="Xia L.Y."/>
            <person name="Li J."/>
            <person name="Zhao F."/>
            <person name="Cao W.C."/>
        </authorList>
    </citation>
    <scope>NUCLEOTIDE SEQUENCE</scope>
    <source>
        <strain evidence="2">Rsan-2018</strain>
    </source>
</reference>